<sequence>MTLWTPSPGQKNNGKSQTSQPAKCQKCLETGHWTFECTGKRKFLHRSSRSSLLMKRVKFMEEKEKTVSQNIDTATKSAPNDRPSSASDSSSSSGGSSSSSSSDSSSGSDSSSSSSSSSESSSDDDSSSSDSDAGSSDDDSTDHGGEENKNKEDNNLSSASNDED</sequence>
<dbReference type="EnsemblMetazoa" id="XM_014393606.2">
    <property type="protein sequence ID" value="XP_014249092.1"/>
    <property type="gene ID" value="LOC106666416"/>
</dbReference>
<dbReference type="OrthoDB" id="437973at2759"/>
<feature type="region of interest" description="Disordered" evidence="1">
    <location>
        <begin position="62"/>
        <end position="164"/>
    </location>
</feature>
<dbReference type="Proteomes" id="UP000494040">
    <property type="component" value="Unassembled WGS sequence"/>
</dbReference>
<evidence type="ECO:0000256" key="1">
    <source>
        <dbReference type="SAM" id="MobiDB-lite"/>
    </source>
</evidence>
<feature type="compositionally biased region" description="Polar residues" evidence="1">
    <location>
        <begin position="67"/>
        <end position="78"/>
    </location>
</feature>
<feature type="region of interest" description="Disordered" evidence="1">
    <location>
        <begin position="1"/>
        <end position="22"/>
    </location>
</feature>
<evidence type="ECO:0008006" key="4">
    <source>
        <dbReference type="Google" id="ProtNLM"/>
    </source>
</evidence>
<dbReference type="GO" id="GO:0003676">
    <property type="term" value="F:nucleic acid binding"/>
    <property type="evidence" value="ECO:0007669"/>
    <property type="project" value="InterPro"/>
</dbReference>
<dbReference type="RefSeq" id="XP_014249092.1">
    <property type="nucleotide sequence ID" value="XM_014393606.2"/>
</dbReference>
<dbReference type="AlphaFoldDB" id="A0A8I6RW46"/>
<evidence type="ECO:0000313" key="2">
    <source>
        <dbReference type="EnsemblMetazoa" id="XP_014249092.1"/>
    </source>
</evidence>
<name>A0A8I6RW46_CIMLE</name>
<dbReference type="GeneID" id="106666416"/>
<accession>A0A8I6RW46</accession>
<dbReference type="SUPFAM" id="SSF57756">
    <property type="entry name" value="Retrovirus zinc finger-like domains"/>
    <property type="match status" value="1"/>
</dbReference>
<dbReference type="GO" id="GO:0008270">
    <property type="term" value="F:zinc ion binding"/>
    <property type="evidence" value="ECO:0007669"/>
    <property type="project" value="InterPro"/>
</dbReference>
<dbReference type="Pfam" id="PF13917">
    <property type="entry name" value="zf-CCHC_3"/>
    <property type="match status" value="1"/>
</dbReference>
<dbReference type="OMA" id="KRTNDCA"/>
<keyword evidence="3" id="KW-1185">Reference proteome</keyword>
<feature type="compositionally biased region" description="Basic and acidic residues" evidence="1">
    <location>
        <begin position="141"/>
        <end position="154"/>
    </location>
</feature>
<dbReference type="PANTHER" id="PTHR13491:SF0">
    <property type="entry name" value="ZINC FINGER CCHC DOMAIN-CONTAINING PROTEIN 10"/>
    <property type="match status" value="1"/>
</dbReference>
<reference evidence="2" key="1">
    <citation type="submission" date="2022-01" db="UniProtKB">
        <authorList>
            <consortium name="EnsemblMetazoa"/>
        </authorList>
    </citation>
    <scope>IDENTIFICATION</scope>
</reference>
<dbReference type="PANTHER" id="PTHR13491">
    <property type="entry name" value="ZCCHC10 PROTEIN"/>
    <property type="match status" value="1"/>
</dbReference>
<feature type="compositionally biased region" description="Low complexity" evidence="1">
    <location>
        <begin position="84"/>
        <end position="120"/>
    </location>
</feature>
<proteinExistence type="predicted"/>
<dbReference type="InterPro" id="IPR039715">
    <property type="entry name" value="ZCCHC10"/>
</dbReference>
<organism evidence="2 3">
    <name type="scientific">Cimex lectularius</name>
    <name type="common">Bed bug</name>
    <name type="synonym">Acanthia lectularia</name>
    <dbReference type="NCBI Taxonomy" id="79782"/>
    <lineage>
        <taxon>Eukaryota</taxon>
        <taxon>Metazoa</taxon>
        <taxon>Ecdysozoa</taxon>
        <taxon>Arthropoda</taxon>
        <taxon>Hexapoda</taxon>
        <taxon>Insecta</taxon>
        <taxon>Pterygota</taxon>
        <taxon>Neoptera</taxon>
        <taxon>Paraneoptera</taxon>
        <taxon>Hemiptera</taxon>
        <taxon>Heteroptera</taxon>
        <taxon>Panheteroptera</taxon>
        <taxon>Cimicomorpha</taxon>
        <taxon>Cimicidae</taxon>
        <taxon>Cimex</taxon>
    </lineage>
</organism>
<dbReference type="InterPro" id="IPR036875">
    <property type="entry name" value="Znf_CCHC_sf"/>
</dbReference>
<evidence type="ECO:0000313" key="3">
    <source>
        <dbReference type="Proteomes" id="UP000494040"/>
    </source>
</evidence>
<dbReference type="KEGG" id="clec:106666416"/>
<protein>
    <recommendedName>
        <fullName evidence="4">Zinc finger CCHC domain-containing protein 10</fullName>
    </recommendedName>
</protein>